<dbReference type="Proteomes" id="UP000274637">
    <property type="component" value="Segment"/>
</dbReference>
<sequence length="101" mass="11373">MTAHPIPENAGHWWLVSGKWRRLHAVPGEAVTPDQMRASTDEARPISGRAACGMRRRWWMPGLFSRLGRRRCTPCCTALGIPPGYGTPANENDLNRKDQHQ</sequence>
<reference evidence="2" key="1">
    <citation type="submission" date="2018-08" db="EMBL/GenBank/DDBJ databases">
        <authorList>
            <person name="Mousa M."/>
            <person name="Kelsky B.L."/>
            <person name="Goh L.M."/>
            <person name="Shaffer C.D."/>
            <person name="Weston-Hafer K.A."/>
            <person name="Russell D.A."/>
            <person name="Pope W.H."/>
            <person name="Jacobs-Sera D."/>
            <person name="Hendrix R.W."/>
            <person name="Hatfull G.F."/>
        </authorList>
    </citation>
    <scope>NUCLEOTIDE SEQUENCE [LARGE SCALE GENOMIC DNA]</scope>
</reference>
<evidence type="ECO:0000313" key="1">
    <source>
        <dbReference type="EMBL" id="AYD81659.1"/>
    </source>
</evidence>
<name>A0A386K8R5_9CAUD</name>
<keyword evidence="2" id="KW-1185">Reference proteome</keyword>
<organism evidence="1 2">
    <name type="scientific">Streptomyces phage Kromp</name>
    <dbReference type="NCBI Taxonomy" id="2315619"/>
    <lineage>
        <taxon>Viruses</taxon>
        <taxon>Duplodnaviria</taxon>
        <taxon>Heunggongvirae</taxon>
        <taxon>Uroviricota</taxon>
        <taxon>Caudoviricetes</taxon>
        <taxon>Krompvirus</taxon>
        <taxon>Krompvirus kromp</taxon>
    </lineage>
</organism>
<proteinExistence type="predicted"/>
<protein>
    <submittedName>
        <fullName evidence="1">Uncharacterized protein</fullName>
    </submittedName>
</protein>
<accession>A0A386K8R5</accession>
<evidence type="ECO:0000313" key="2">
    <source>
        <dbReference type="Proteomes" id="UP000274637"/>
    </source>
</evidence>
<dbReference type="EMBL" id="MH744420">
    <property type="protein sequence ID" value="AYD81659.1"/>
    <property type="molecule type" value="Genomic_DNA"/>
</dbReference>
<gene>
    <name evidence="1" type="primary">58</name>
    <name evidence="1" type="ORF">SEA_KROMP_58</name>
</gene>